<keyword evidence="2" id="KW-1185">Reference proteome</keyword>
<name>A0ABV0TDE5_9TELE</name>
<reference evidence="1 2" key="1">
    <citation type="submission" date="2021-06" db="EMBL/GenBank/DDBJ databases">
        <authorList>
            <person name="Palmer J.M."/>
        </authorList>
    </citation>
    <scope>NUCLEOTIDE SEQUENCE [LARGE SCALE GENOMIC DNA]</scope>
    <source>
        <strain evidence="2">if_2019</strain>
        <tissue evidence="1">Muscle</tissue>
    </source>
</reference>
<gene>
    <name evidence="1" type="ORF">ILYODFUR_029481</name>
</gene>
<dbReference type="EMBL" id="JAHRIQ010027370">
    <property type="protein sequence ID" value="MEQ2230456.1"/>
    <property type="molecule type" value="Genomic_DNA"/>
</dbReference>
<accession>A0ABV0TDE5</accession>
<evidence type="ECO:0000313" key="2">
    <source>
        <dbReference type="Proteomes" id="UP001482620"/>
    </source>
</evidence>
<dbReference type="Proteomes" id="UP001482620">
    <property type="component" value="Unassembled WGS sequence"/>
</dbReference>
<protein>
    <submittedName>
        <fullName evidence="1">Uncharacterized protein</fullName>
    </submittedName>
</protein>
<comment type="caution">
    <text evidence="1">The sequence shown here is derived from an EMBL/GenBank/DDBJ whole genome shotgun (WGS) entry which is preliminary data.</text>
</comment>
<organism evidence="1 2">
    <name type="scientific">Ilyodon furcidens</name>
    <name type="common">goldbreast splitfin</name>
    <dbReference type="NCBI Taxonomy" id="33524"/>
    <lineage>
        <taxon>Eukaryota</taxon>
        <taxon>Metazoa</taxon>
        <taxon>Chordata</taxon>
        <taxon>Craniata</taxon>
        <taxon>Vertebrata</taxon>
        <taxon>Euteleostomi</taxon>
        <taxon>Actinopterygii</taxon>
        <taxon>Neopterygii</taxon>
        <taxon>Teleostei</taxon>
        <taxon>Neoteleostei</taxon>
        <taxon>Acanthomorphata</taxon>
        <taxon>Ovalentaria</taxon>
        <taxon>Atherinomorphae</taxon>
        <taxon>Cyprinodontiformes</taxon>
        <taxon>Goodeidae</taxon>
        <taxon>Ilyodon</taxon>
    </lineage>
</organism>
<proteinExistence type="predicted"/>
<sequence length="103" mass="11522">MAKLDHRIPKLMDVVSSRGEATGVRIRQIKDMLLKHNTIEVRREVAFHCLVVNVGEKEEDLFKEFGDTEEFEAGIDGQVMEIAIISDQSTPGSDHKTATIVAE</sequence>
<evidence type="ECO:0000313" key="1">
    <source>
        <dbReference type="EMBL" id="MEQ2230456.1"/>
    </source>
</evidence>